<dbReference type="RefSeq" id="WP_182704305.1">
    <property type="nucleotide sequence ID" value="NZ_JACJII010000001.1"/>
</dbReference>
<evidence type="ECO:0000313" key="2">
    <source>
        <dbReference type="Proteomes" id="UP000539313"/>
    </source>
</evidence>
<comment type="caution">
    <text evidence="1">The sequence shown here is derived from an EMBL/GenBank/DDBJ whole genome shotgun (WGS) entry which is preliminary data.</text>
</comment>
<evidence type="ECO:0008006" key="3">
    <source>
        <dbReference type="Google" id="ProtNLM"/>
    </source>
</evidence>
<proteinExistence type="predicted"/>
<keyword evidence="2" id="KW-1185">Reference proteome</keyword>
<dbReference type="AlphaFoldDB" id="A0A7W3MUP4"/>
<evidence type="ECO:0000313" key="1">
    <source>
        <dbReference type="EMBL" id="MBA9002193.1"/>
    </source>
</evidence>
<organism evidence="1 2">
    <name type="scientific">Thermomonospora cellulosilytica</name>
    <dbReference type="NCBI Taxonomy" id="1411118"/>
    <lineage>
        <taxon>Bacteria</taxon>
        <taxon>Bacillati</taxon>
        <taxon>Actinomycetota</taxon>
        <taxon>Actinomycetes</taxon>
        <taxon>Streptosporangiales</taxon>
        <taxon>Thermomonosporaceae</taxon>
        <taxon>Thermomonospora</taxon>
    </lineage>
</organism>
<dbReference type="EMBL" id="JACJII010000001">
    <property type="protein sequence ID" value="MBA9002193.1"/>
    <property type="molecule type" value="Genomic_DNA"/>
</dbReference>
<gene>
    <name evidence="1" type="ORF">HNR21_001075</name>
</gene>
<dbReference type="Proteomes" id="UP000539313">
    <property type="component" value="Unassembled WGS sequence"/>
</dbReference>
<accession>A0A7W3MUP4</accession>
<reference evidence="1 2" key="1">
    <citation type="submission" date="2020-08" db="EMBL/GenBank/DDBJ databases">
        <title>Sequencing the genomes of 1000 actinobacteria strains.</title>
        <authorList>
            <person name="Klenk H.-P."/>
        </authorList>
    </citation>
    <scope>NUCLEOTIDE SEQUENCE [LARGE SCALE GENOMIC DNA]</scope>
    <source>
        <strain evidence="1 2">DSM 45823</strain>
    </source>
</reference>
<sequence length="107" mass="11366">MGFDRERFAAANVAGAFGPRRLYLAALDAVFIARGGLGCGVVVRDGGPVLRVIAEGAADRAVEVGCDFLDGRWWFTWADSGRTIGAVDDPRAVADEIARTLQVEAAR</sequence>
<protein>
    <recommendedName>
        <fullName evidence="3">TfoX N-terminal domain-containing protein</fullName>
    </recommendedName>
</protein>
<name>A0A7W3MUP4_9ACTN</name>